<evidence type="ECO:0000256" key="1">
    <source>
        <dbReference type="ARBA" id="ARBA00000382"/>
    </source>
</evidence>
<reference evidence="9" key="1">
    <citation type="journal article" date="2019" name="Gigascience">
        <title>De novo genome assembly of the endangered Acer yangbiense, a plant species with extremely small populations endemic to Yunnan Province, China.</title>
        <authorList>
            <person name="Yang J."/>
            <person name="Wariss H.M."/>
            <person name="Tao L."/>
            <person name="Zhang R."/>
            <person name="Yun Q."/>
            <person name="Hollingsworth P."/>
            <person name="Dao Z."/>
            <person name="Luo G."/>
            <person name="Guo H."/>
            <person name="Ma Y."/>
            <person name="Sun W."/>
        </authorList>
    </citation>
    <scope>NUCLEOTIDE SEQUENCE [LARGE SCALE GENOMIC DNA]</scope>
    <source>
        <strain evidence="9">cv. Malutang</strain>
    </source>
</reference>
<dbReference type="Pfam" id="PF00332">
    <property type="entry name" value="Glyco_hydro_17"/>
    <property type="match status" value="1"/>
</dbReference>
<dbReference type="InterPro" id="IPR000490">
    <property type="entry name" value="Glyco_hydro_17"/>
</dbReference>
<evidence type="ECO:0000256" key="4">
    <source>
        <dbReference type="ARBA" id="ARBA00022801"/>
    </source>
</evidence>
<gene>
    <name evidence="8" type="ORF">EZV62_013007</name>
</gene>
<keyword evidence="5 7" id="KW-0326">Glycosidase</keyword>
<dbReference type="OrthoDB" id="941679at2759"/>
<dbReference type="AlphaFoldDB" id="A0A5C7HXT1"/>
<name>A0A5C7HXT1_9ROSI</name>
<comment type="catalytic activity">
    <reaction evidence="1">
        <text>Hydrolysis of (1-&gt;3)-beta-D-glucosidic linkages in (1-&gt;3)-beta-D-glucans.</text>
        <dbReference type="EC" id="3.2.1.39"/>
    </reaction>
</comment>
<proteinExistence type="inferred from homology"/>
<dbReference type="EC" id="3.2.1.39" evidence="3"/>
<evidence type="ECO:0000256" key="7">
    <source>
        <dbReference type="RuleBase" id="RU004336"/>
    </source>
</evidence>
<dbReference type="InterPro" id="IPR017853">
    <property type="entry name" value="GH"/>
</dbReference>
<dbReference type="Proteomes" id="UP000323000">
    <property type="component" value="Chromosome 5"/>
</dbReference>
<evidence type="ECO:0000313" key="9">
    <source>
        <dbReference type="Proteomes" id="UP000323000"/>
    </source>
</evidence>
<evidence type="ECO:0000313" key="8">
    <source>
        <dbReference type="EMBL" id="TXG61644.1"/>
    </source>
</evidence>
<evidence type="ECO:0000256" key="3">
    <source>
        <dbReference type="ARBA" id="ARBA00012780"/>
    </source>
</evidence>
<accession>A0A5C7HXT1</accession>
<evidence type="ECO:0000256" key="5">
    <source>
        <dbReference type="ARBA" id="ARBA00023295"/>
    </source>
</evidence>
<dbReference type="PROSITE" id="PS00587">
    <property type="entry name" value="GLYCOSYL_HYDROL_F17"/>
    <property type="match status" value="1"/>
</dbReference>
<comment type="caution">
    <text evidence="8">The sequence shown here is derived from an EMBL/GenBank/DDBJ whole genome shotgun (WGS) entry which is preliminary data.</text>
</comment>
<evidence type="ECO:0000256" key="2">
    <source>
        <dbReference type="ARBA" id="ARBA00008773"/>
    </source>
</evidence>
<dbReference type="FunFam" id="3.20.20.80:FF:000010">
    <property type="entry name" value="glucan endo-1,3-beta-glucosidase, basic"/>
    <property type="match status" value="1"/>
</dbReference>
<evidence type="ECO:0000256" key="6">
    <source>
        <dbReference type="RuleBase" id="RU004335"/>
    </source>
</evidence>
<keyword evidence="4 7" id="KW-0378">Hydrolase</keyword>
<dbReference type="EMBL" id="VAHF01000005">
    <property type="protein sequence ID" value="TXG61644.1"/>
    <property type="molecule type" value="Genomic_DNA"/>
</dbReference>
<dbReference type="GO" id="GO:0005975">
    <property type="term" value="P:carbohydrate metabolic process"/>
    <property type="evidence" value="ECO:0007669"/>
    <property type="project" value="InterPro"/>
</dbReference>
<protein>
    <recommendedName>
        <fullName evidence="3">glucan endo-1,3-beta-D-glucosidase</fullName>
        <ecNumber evidence="3">3.2.1.39</ecNumber>
    </recommendedName>
</protein>
<dbReference type="PANTHER" id="PTHR32227">
    <property type="entry name" value="GLUCAN ENDO-1,3-BETA-GLUCOSIDASE BG1-RELATED-RELATED"/>
    <property type="match status" value="1"/>
</dbReference>
<dbReference type="GO" id="GO:0042973">
    <property type="term" value="F:glucan endo-1,3-beta-D-glucosidase activity"/>
    <property type="evidence" value="ECO:0007669"/>
    <property type="project" value="UniProtKB-EC"/>
</dbReference>
<comment type="similarity">
    <text evidence="2 6">Belongs to the glycosyl hydrolase 17 family.</text>
</comment>
<sequence length="378" mass="41152">MTVVLGCHFVQGLCDVEISELCTQITYKQATIERKMMGSFRQAFILVATIAAAFHYQIQIAEAIDIGVCYGMLGDNLPPATDVVNMYKRYGIEKMRLFDPNPEALNALRGSNIGVILGMRDEDLPGLAASVDAVASWFSKNVEPYLNDVEFPIIAVGNEVIPGVYAENVLPVMQSLQSILQGRGLAGIKVSTVLSGATLGSSYPPSSGAFTPEASSTMKGVLTFLSQQGSPLLINVYPYFAYANDPVNIRLDYAQFTAIEPIVTDGDLSYYNLFDAMVDAFFSAMEKEGVSDVDVIVSESGWPSAGNGDFTTPQLAATYNKNFMNHVTSNKGTPKRPNAYIEGFIFAMCNENQKQPAGVEQNFGLFYPNMQPVYPVFS</sequence>
<organism evidence="8 9">
    <name type="scientific">Acer yangbiense</name>
    <dbReference type="NCBI Taxonomy" id="1000413"/>
    <lineage>
        <taxon>Eukaryota</taxon>
        <taxon>Viridiplantae</taxon>
        <taxon>Streptophyta</taxon>
        <taxon>Embryophyta</taxon>
        <taxon>Tracheophyta</taxon>
        <taxon>Spermatophyta</taxon>
        <taxon>Magnoliopsida</taxon>
        <taxon>eudicotyledons</taxon>
        <taxon>Gunneridae</taxon>
        <taxon>Pentapetalae</taxon>
        <taxon>rosids</taxon>
        <taxon>malvids</taxon>
        <taxon>Sapindales</taxon>
        <taxon>Sapindaceae</taxon>
        <taxon>Hippocastanoideae</taxon>
        <taxon>Acereae</taxon>
        <taxon>Acer</taxon>
    </lineage>
</organism>
<dbReference type="Gene3D" id="3.20.20.80">
    <property type="entry name" value="Glycosidases"/>
    <property type="match status" value="1"/>
</dbReference>
<keyword evidence="9" id="KW-1185">Reference proteome</keyword>
<dbReference type="InterPro" id="IPR044965">
    <property type="entry name" value="Glyco_hydro_17_plant"/>
</dbReference>
<dbReference type="SUPFAM" id="SSF51445">
    <property type="entry name" value="(Trans)glycosidases"/>
    <property type="match status" value="1"/>
</dbReference>